<dbReference type="AlphaFoldDB" id="K1L831"/>
<proteinExistence type="predicted"/>
<protein>
    <submittedName>
        <fullName evidence="1">Uncharacterized protein</fullName>
    </submittedName>
</protein>
<gene>
    <name evidence="1" type="ORF">B879_00586</name>
</gene>
<comment type="caution">
    <text evidence="1">The sequence shown here is derived from an EMBL/GenBank/DDBJ whole genome shotgun (WGS) entry which is preliminary data.</text>
</comment>
<sequence>MIEIPESKILSFQANEVLKGKKVIKVFPPTHTHKLAWFEGDPILWREN</sequence>
<organism evidence="1 2">
    <name type="scientific">Cecembia lonarensis (strain CCUG 58316 / KCTC 22772 / LW9)</name>
    <dbReference type="NCBI Taxonomy" id="1225176"/>
    <lineage>
        <taxon>Bacteria</taxon>
        <taxon>Pseudomonadati</taxon>
        <taxon>Bacteroidota</taxon>
        <taxon>Cytophagia</taxon>
        <taxon>Cytophagales</taxon>
        <taxon>Cyclobacteriaceae</taxon>
        <taxon>Cecembia</taxon>
    </lineage>
</organism>
<name>K1L831_CECL9</name>
<dbReference type="RefSeq" id="WP_009183635.1">
    <property type="nucleotide sequence ID" value="NZ_AMGM01000005.1"/>
</dbReference>
<accession>K1L831</accession>
<keyword evidence="2" id="KW-1185">Reference proteome</keyword>
<dbReference type="EMBL" id="AMGM01000005">
    <property type="protein sequence ID" value="EKB50841.1"/>
    <property type="molecule type" value="Genomic_DNA"/>
</dbReference>
<evidence type="ECO:0000313" key="2">
    <source>
        <dbReference type="Proteomes" id="UP000004478"/>
    </source>
</evidence>
<reference evidence="1 2" key="1">
    <citation type="journal article" date="2012" name="J. Bacteriol.">
        <title>Draft Genome Sequence of Cecembia lonarensis Strain LW9T, Isolated from Lonar Lake, a Haloalkaline Lake in India.</title>
        <authorList>
            <person name="Shivaji S."/>
            <person name="Ara S."/>
            <person name="Singh A."/>
            <person name="Pinnaka A.K."/>
        </authorList>
    </citation>
    <scope>NUCLEOTIDE SEQUENCE [LARGE SCALE GENOMIC DNA]</scope>
    <source>
        <strain evidence="1 2">LW9</strain>
    </source>
</reference>
<evidence type="ECO:0000313" key="1">
    <source>
        <dbReference type="EMBL" id="EKB50841.1"/>
    </source>
</evidence>
<dbReference type="Proteomes" id="UP000004478">
    <property type="component" value="Unassembled WGS sequence"/>
</dbReference>